<accession>A0A502FEV8</accession>
<dbReference type="EMBL" id="RCZO01000001">
    <property type="protein sequence ID" value="TPG11449.1"/>
    <property type="molecule type" value="Genomic_DNA"/>
</dbReference>
<dbReference type="OrthoDB" id="5959702at2"/>
<protein>
    <submittedName>
        <fullName evidence="1">Uncharacterized protein</fullName>
    </submittedName>
</protein>
<proteinExistence type="predicted"/>
<organism evidence="1 2">
    <name type="scientific">Rhodanobacter glycinis</name>
    <dbReference type="NCBI Taxonomy" id="582702"/>
    <lineage>
        <taxon>Bacteria</taxon>
        <taxon>Pseudomonadati</taxon>
        <taxon>Pseudomonadota</taxon>
        <taxon>Gammaproteobacteria</taxon>
        <taxon>Lysobacterales</taxon>
        <taxon>Rhodanobacteraceae</taxon>
        <taxon>Rhodanobacter</taxon>
    </lineage>
</organism>
<sequence length="156" mass="16659">MDAPKSFPHAGFLSQLESLGASVCVGARPPLPAPLARVLMAVDETGQLATASLIQLLQARQAVWQASFDTGVVADELRRYQKFARPGQPSPHIVQLRQQQAAARRASSQSKQSFITAAAAFVRDAGIAVPPRVGLEVFITGWIDANVPKIFVAATE</sequence>
<keyword evidence="2" id="KW-1185">Reference proteome</keyword>
<evidence type="ECO:0000313" key="1">
    <source>
        <dbReference type="EMBL" id="TPG11449.1"/>
    </source>
</evidence>
<comment type="caution">
    <text evidence="1">The sequence shown here is derived from an EMBL/GenBank/DDBJ whole genome shotgun (WGS) entry which is preliminary data.</text>
</comment>
<dbReference type="AlphaFoldDB" id="A0A502FEV8"/>
<dbReference type="Proteomes" id="UP000319486">
    <property type="component" value="Unassembled WGS sequence"/>
</dbReference>
<gene>
    <name evidence="1" type="ORF">EAH88_02690</name>
</gene>
<name>A0A502FEV8_9GAMM</name>
<reference evidence="1 2" key="1">
    <citation type="journal article" date="2019" name="Environ. Microbiol.">
        <title>Species interactions and distinct microbial communities in high Arctic permafrost affected cryosols are associated with the CH4 and CO2 gas fluxes.</title>
        <authorList>
            <person name="Altshuler I."/>
            <person name="Hamel J."/>
            <person name="Turney S."/>
            <person name="Magnuson E."/>
            <person name="Levesque R."/>
            <person name="Greer C."/>
            <person name="Whyte L.G."/>
        </authorList>
    </citation>
    <scope>NUCLEOTIDE SEQUENCE [LARGE SCALE GENOMIC DNA]</scope>
    <source>
        <strain evidence="1 2">S13Y</strain>
    </source>
</reference>
<evidence type="ECO:0000313" key="2">
    <source>
        <dbReference type="Proteomes" id="UP000319486"/>
    </source>
</evidence>
<dbReference type="RefSeq" id="WP_140648677.1">
    <property type="nucleotide sequence ID" value="NZ_RCZB01000003.1"/>
</dbReference>